<protein>
    <submittedName>
        <fullName evidence="2">Uncharacterized protein</fullName>
    </submittedName>
</protein>
<reference evidence="2 3" key="1">
    <citation type="submission" date="2016-08" db="EMBL/GenBank/DDBJ databases">
        <title>A Parts List for Fungal Cellulosomes Revealed by Comparative Genomics.</title>
        <authorList>
            <consortium name="DOE Joint Genome Institute"/>
            <person name="Haitjema C.H."/>
            <person name="Gilmore S.P."/>
            <person name="Henske J.K."/>
            <person name="Solomon K.V."/>
            <person name="De Groot R."/>
            <person name="Kuo A."/>
            <person name="Mondo S.J."/>
            <person name="Salamov A.A."/>
            <person name="Labutti K."/>
            <person name="Zhao Z."/>
            <person name="Chiniquy J."/>
            <person name="Barry K."/>
            <person name="Brewer H.M."/>
            <person name="Purvine S.O."/>
            <person name="Wright A.T."/>
            <person name="Boxma B."/>
            <person name="Van Alen T."/>
            <person name="Hackstein J.H."/>
            <person name="Baker S.E."/>
            <person name="Grigoriev I.V."/>
            <person name="O'Malley M.A."/>
        </authorList>
    </citation>
    <scope>NUCLEOTIDE SEQUENCE [LARGE SCALE GENOMIC DNA]</scope>
    <source>
        <strain evidence="2 3">S4</strain>
    </source>
</reference>
<gene>
    <name evidence="2" type="ORF">BCR32DRAFT_279929</name>
</gene>
<keyword evidence="3" id="KW-1185">Reference proteome</keyword>
<evidence type="ECO:0000256" key="1">
    <source>
        <dbReference type="SAM" id="SignalP"/>
    </source>
</evidence>
<evidence type="ECO:0000313" key="2">
    <source>
        <dbReference type="EMBL" id="ORX81167.1"/>
    </source>
</evidence>
<dbReference type="EMBL" id="MCFG01000125">
    <property type="protein sequence ID" value="ORX81167.1"/>
    <property type="molecule type" value="Genomic_DNA"/>
</dbReference>
<proteinExistence type="predicted"/>
<sequence length="67" mass="7895">MKFYSALAFFLLCTMLVLSNPIRSTEETENKLIEKRANNIFQYIYDTANAFVNKFGKEANERKYIEC</sequence>
<comment type="caution">
    <text evidence="2">The sequence shown here is derived from an EMBL/GenBank/DDBJ whole genome shotgun (WGS) entry which is preliminary data.</text>
</comment>
<feature type="signal peptide" evidence="1">
    <location>
        <begin position="1"/>
        <end position="19"/>
    </location>
</feature>
<reference evidence="2 3" key="2">
    <citation type="submission" date="2016-08" db="EMBL/GenBank/DDBJ databases">
        <title>Pervasive Adenine N6-methylation of Active Genes in Fungi.</title>
        <authorList>
            <consortium name="DOE Joint Genome Institute"/>
            <person name="Mondo S.J."/>
            <person name="Dannebaum R.O."/>
            <person name="Kuo R.C."/>
            <person name="Labutti K."/>
            <person name="Haridas S."/>
            <person name="Kuo A."/>
            <person name="Salamov A."/>
            <person name="Ahrendt S.R."/>
            <person name="Lipzen A."/>
            <person name="Sullivan W."/>
            <person name="Andreopoulos W.B."/>
            <person name="Clum A."/>
            <person name="Lindquist E."/>
            <person name="Daum C."/>
            <person name="Ramamoorthy G.K."/>
            <person name="Gryganskyi A."/>
            <person name="Culley D."/>
            <person name="Magnuson J.K."/>
            <person name="James T.Y."/>
            <person name="O'Malley M.A."/>
            <person name="Stajich J.E."/>
            <person name="Spatafora J.W."/>
            <person name="Visel A."/>
            <person name="Grigoriev I.V."/>
        </authorList>
    </citation>
    <scope>NUCLEOTIDE SEQUENCE [LARGE SCALE GENOMIC DNA]</scope>
    <source>
        <strain evidence="2 3">S4</strain>
    </source>
</reference>
<dbReference type="Proteomes" id="UP000193944">
    <property type="component" value="Unassembled WGS sequence"/>
</dbReference>
<dbReference type="AlphaFoldDB" id="A0A1Y1X5S0"/>
<accession>A0A1Y1X5S0</accession>
<name>A0A1Y1X5S0_9FUNG</name>
<feature type="chain" id="PRO_5013276917" evidence="1">
    <location>
        <begin position="20"/>
        <end position="67"/>
    </location>
</feature>
<organism evidence="2 3">
    <name type="scientific">Anaeromyces robustus</name>
    <dbReference type="NCBI Taxonomy" id="1754192"/>
    <lineage>
        <taxon>Eukaryota</taxon>
        <taxon>Fungi</taxon>
        <taxon>Fungi incertae sedis</taxon>
        <taxon>Chytridiomycota</taxon>
        <taxon>Chytridiomycota incertae sedis</taxon>
        <taxon>Neocallimastigomycetes</taxon>
        <taxon>Neocallimastigales</taxon>
        <taxon>Neocallimastigaceae</taxon>
        <taxon>Anaeromyces</taxon>
    </lineage>
</organism>
<evidence type="ECO:0000313" key="3">
    <source>
        <dbReference type="Proteomes" id="UP000193944"/>
    </source>
</evidence>
<keyword evidence="1" id="KW-0732">Signal</keyword>